<dbReference type="OrthoDB" id="323290at2"/>
<keyword evidence="3" id="KW-0804">Transcription</keyword>
<keyword evidence="6" id="KW-1185">Reference proteome</keyword>
<evidence type="ECO:0000256" key="3">
    <source>
        <dbReference type="ARBA" id="ARBA00023163"/>
    </source>
</evidence>
<accession>A0A1E5H5V1</accession>
<sequence length="265" mass="31044">MNYRPKVWQERTNHYQEILPDPRLQPYIQSYWLSLSKESQSTSRIIPDLCSDLIIQLNREFAVLSIKLCGPSTTFFYSYGAQEDIYFGIRFHLGGMYPFLKYSFKEMKNQLWALEEVQKNMSQELSEQLSPATSVTAVIQCLDQYFLKKLNQLDNELSTVISTFINAYSCPKEYGALLSEIIISERSLQRLFKEEIGLTPYEVFDILRFQKVYQEIARNPQIKHLDLVTKYAFFDQSHYSKKMKKMTGLTPQEISTHVGIIQDSF</sequence>
<dbReference type="GO" id="GO:0043565">
    <property type="term" value="F:sequence-specific DNA binding"/>
    <property type="evidence" value="ECO:0007669"/>
    <property type="project" value="InterPro"/>
</dbReference>
<comment type="caution">
    <text evidence="5">The sequence shown here is derived from an EMBL/GenBank/DDBJ whole genome shotgun (WGS) entry which is preliminary data.</text>
</comment>
<protein>
    <recommendedName>
        <fullName evidence="4">HTH araC/xylS-type domain-containing protein</fullName>
    </recommendedName>
</protein>
<dbReference type="SMART" id="SM00342">
    <property type="entry name" value="HTH_ARAC"/>
    <property type="match status" value="1"/>
</dbReference>
<keyword evidence="1" id="KW-0805">Transcription regulation</keyword>
<reference evidence="6" key="1">
    <citation type="submission" date="2016-09" db="EMBL/GenBank/DDBJ databases">
        <authorList>
            <person name="Gulvik C.A."/>
        </authorList>
    </citation>
    <scope>NUCLEOTIDE SEQUENCE [LARGE SCALE GENOMIC DNA]</scope>
    <source>
        <strain evidence="6">LMG 8895</strain>
    </source>
</reference>
<evidence type="ECO:0000313" key="5">
    <source>
        <dbReference type="EMBL" id="OEG20311.1"/>
    </source>
</evidence>
<dbReference type="InterPro" id="IPR050204">
    <property type="entry name" value="AraC_XylS_family_regulators"/>
</dbReference>
<dbReference type="InterPro" id="IPR018060">
    <property type="entry name" value="HTH_AraC"/>
</dbReference>
<dbReference type="AlphaFoldDB" id="A0A1E5H5V1"/>
<dbReference type="PANTHER" id="PTHR46796">
    <property type="entry name" value="HTH-TYPE TRANSCRIPTIONAL ACTIVATOR RHAS-RELATED"/>
    <property type="match status" value="1"/>
</dbReference>
<evidence type="ECO:0000256" key="1">
    <source>
        <dbReference type="ARBA" id="ARBA00023015"/>
    </source>
</evidence>
<dbReference type="PANTHER" id="PTHR46796:SF13">
    <property type="entry name" value="HTH-TYPE TRANSCRIPTIONAL ACTIVATOR RHAS"/>
    <property type="match status" value="1"/>
</dbReference>
<evidence type="ECO:0000313" key="6">
    <source>
        <dbReference type="Proteomes" id="UP000095094"/>
    </source>
</evidence>
<feature type="domain" description="HTH araC/xylS-type" evidence="4">
    <location>
        <begin position="155"/>
        <end position="257"/>
    </location>
</feature>
<dbReference type="InterPro" id="IPR046532">
    <property type="entry name" value="DUF6597"/>
</dbReference>
<proteinExistence type="predicted"/>
<dbReference type="PROSITE" id="PS01124">
    <property type="entry name" value="HTH_ARAC_FAMILY_2"/>
    <property type="match status" value="1"/>
</dbReference>
<dbReference type="Gene3D" id="1.10.10.60">
    <property type="entry name" value="Homeodomain-like"/>
    <property type="match status" value="1"/>
</dbReference>
<evidence type="ECO:0000259" key="4">
    <source>
        <dbReference type="PROSITE" id="PS01124"/>
    </source>
</evidence>
<dbReference type="Pfam" id="PF12833">
    <property type="entry name" value="HTH_18"/>
    <property type="match status" value="1"/>
</dbReference>
<evidence type="ECO:0000256" key="2">
    <source>
        <dbReference type="ARBA" id="ARBA00023125"/>
    </source>
</evidence>
<dbReference type="Proteomes" id="UP000095094">
    <property type="component" value="Unassembled WGS sequence"/>
</dbReference>
<dbReference type="GO" id="GO:0003700">
    <property type="term" value="F:DNA-binding transcription factor activity"/>
    <property type="evidence" value="ECO:0007669"/>
    <property type="project" value="InterPro"/>
</dbReference>
<name>A0A1E5H5V1_9ENTE</name>
<gene>
    <name evidence="5" type="ORF">BCR25_00340</name>
</gene>
<dbReference type="Pfam" id="PF20240">
    <property type="entry name" value="DUF6597"/>
    <property type="match status" value="1"/>
</dbReference>
<dbReference type="RefSeq" id="WP_069661623.1">
    <property type="nucleotide sequence ID" value="NZ_JBHUJJ010000001.1"/>
</dbReference>
<keyword evidence="2" id="KW-0238">DNA-binding</keyword>
<dbReference type="EMBL" id="MIJY01000001">
    <property type="protein sequence ID" value="OEG20311.1"/>
    <property type="molecule type" value="Genomic_DNA"/>
</dbReference>
<organism evidence="5 6">
    <name type="scientific">Enterococcus termitis</name>
    <dbReference type="NCBI Taxonomy" id="332950"/>
    <lineage>
        <taxon>Bacteria</taxon>
        <taxon>Bacillati</taxon>
        <taxon>Bacillota</taxon>
        <taxon>Bacilli</taxon>
        <taxon>Lactobacillales</taxon>
        <taxon>Enterococcaceae</taxon>
        <taxon>Enterococcus</taxon>
    </lineage>
</organism>